<proteinExistence type="predicted"/>
<gene>
    <name evidence="1" type="ORF">C6C11_03260</name>
</gene>
<accession>A0ABD7GCG3</accession>
<dbReference type="AlphaFoldDB" id="A0ABD7GCG3"/>
<protein>
    <submittedName>
        <fullName evidence="1">Uncharacterized protein</fullName>
    </submittedName>
</protein>
<dbReference type="EMBL" id="PUTQ01000003">
    <property type="protein sequence ID" value="RCF52520.1"/>
    <property type="molecule type" value="Genomic_DNA"/>
</dbReference>
<reference evidence="2" key="2">
    <citation type="submission" date="2018-02" db="EMBL/GenBank/DDBJ databases">
        <title>Phenotypic characterization and whole genome analysis of multidrug-resistant, extended-spectrum beta-lactamase-producing bacteria isolated from dogs in Germany.</title>
        <authorList>
            <person name="Williamson C."/>
        </authorList>
    </citation>
    <scope>NUCLEOTIDE SEQUENCE [LARGE SCALE GENOMIC DNA]</scope>
    <source>
        <strain evidence="2">AFG_SD03_1510_Ahy_093</strain>
    </source>
</reference>
<evidence type="ECO:0000313" key="2">
    <source>
        <dbReference type="Proteomes" id="UP000253075"/>
    </source>
</evidence>
<dbReference type="Proteomes" id="UP000253075">
    <property type="component" value="Unassembled WGS sequence"/>
</dbReference>
<reference evidence="1 2" key="1">
    <citation type="journal article" date="2018" name="PLoS ONE">
        <title>Phenotypic characterization and whole genome analysis of extended-spectrum beta-lactamase-producing bacteria isolated from dogs in Germany.</title>
        <authorList>
            <person name="Boehmer T."/>
            <person name="Vogler A.J."/>
            <person name="Thomas A."/>
            <person name="Sauer S."/>
            <person name="Hergenroether M."/>
            <person name="Straubinger R.K."/>
            <person name="Birdsell D."/>
            <person name="Keim P."/>
            <person name="Sahl J.W."/>
            <person name="Williamson C.H."/>
            <person name="Riehm J.M."/>
        </authorList>
    </citation>
    <scope>NUCLEOTIDE SEQUENCE [LARGE SCALE GENOMIC DNA]</scope>
    <source>
        <strain evidence="1 2">AFG_SD03_1510_Ahy_093</strain>
    </source>
</reference>
<evidence type="ECO:0000313" key="1">
    <source>
        <dbReference type="EMBL" id="RCF52520.1"/>
    </source>
</evidence>
<organism evidence="1 2">
    <name type="scientific">Aeromonas hydrophila</name>
    <dbReference type="NCBI Taxonomy" id="644"/>
    <lineage>
        <taxon>Bacteria</taxon>
        <taxon>Pseudomonadati</taxon>
        <taxon>Pseudomonadota</taxon>
        <taxon>Gammaproteobacteria</taxon>
        <taxon>Aeromonadales</taxon>
        <taxon>Aeromonadaceae</taxon>
        <taxon>Aeromonas</taxon>
    </lineage>
</organism>
<comment type="caution">
    <text evidence="1">The sequence shown here is derived from an EMBL/GenBank/DDBJ whole genome shotgun (WGS) entry which is preliminary data.</text>
</comment>
<dbReference type="KEGG" id="aaj:BOQ57_08865"/>
<sequence>MGADYTQMCRAWQSSWHTFAQNQSQLSSLCTARQTIKLCKVLFLWLFRTRRAKLAALFKQL</sequence>
<name>A0ABD7GCG3_AERHY</name>